<keyword evidence="2" id="KW-1185">Reference proteome</keyword>
<proteinExistence type="predicted"/>
<dbReference type="AlphaFoldDB" id="A0A6A5UQW0"/>
<dbReference type="EMBL" id="ML976738">
    <property type="protein sequence ID" value="KAF1967034.1"/>
    <property type="molecule type" value="Genomic_DNA"/>
</dbReference>
<reference evidence="1" key="1">
    <citation type="journal article" date="2020" name="Stud. Mycol.">
        <title>101 Dothideomycetes genomes: a test case for predicting lifestyles and emergence of pathogens.</title>
        <authorList>
            <person name="Haridas S."/>
            <person name="Albert R."/>
            <person name="Binder M."/>
            <person name="Bloem J."/>
            <person name="Labutti K."/>
            <person name="Salamov A."/>
            <person name="Andreopoulos B."/>
            <person name="Baker S."/>
            <person name="Barry K."/>
            <person name="Bills G."/>
            <person name="Bluhm B."/>
            <person name="Cannon C."/>
            <person name="Castanera R."/>
            <person name="Culley D."/>
            <person name="Daum C."/>
            <person name="Ezra D."/>
            <person name="Gonzalez J."/>
            <person name="Henrissat B."/>
            <person name="Kuo A."/>
            <person name="Liang C."/>
            <person name="Lipzen A."/>
            <person name="Lutzoni F."/>
            <person name="Magnuson J."/>
            <person name="Mondo S."/>
            <person name="Nolan M."/>
            <person name="Ohm R."/>
            <person name="Pangilinan J."/>
            <person name="Park H.-J."/>
            <person name="Ramirez L."/>
            <person name="Alfaro M."/>
            <person name="Sun H."/>
            <person name="Tritt A."/>
            <person name="Yoshinaga Y."/>
            <person name="Zwiers L.-H."/>
            <person name="Turgeon B."/>
            <person name="Goodwin S."/>
            <person name="Spatafora J."/>
            <person name="Crous P."/>
            <person name="Grigoriev I."/>
        </authorList>
    </citation>
    <scope>NUCLEOTIDE SEQUENCE</scope>
    <source>
        <strain evidence="1">CBS 107.79</strain>
    </source>
</reference>
<sequence>MDIHHAGVPRSLLPSTVVAMDVPSFQQAHFHPINSHNHKFAAVLAAFASPSHRRGPSSAPSGVGDICVGDKCHYLSCSDPIIDYRRRRTHVLG</sequence>
<organism evidence="1 2">
    <name type="scientific">Bimuria novae-zelandiae CBS 107.79</name>
    <dbReference type="NCBI Taxonomy" id="1447943"/>
    <lineage>
        <taxon>Eukaryota</taxon>
        <taxon>Fungi</taxon>
        <taxon>Dikarya</taxon>
        <taxon>Ascomycota</taxon>
        <taxon>Pezizomycotina</taxon>
        <taxon>Dothideomycetes</taxon>
        <taxon>Pleosporomycetidae</taxon>
        <taxon>Pleosporales</taxon>
        <taxon>Massarineae</taxon>
        <taxon>Didymosphaeriaceae</taxon>
        <taxon>Bimuria</taxon>
    </lineage>
</organism>
<dbReference type="Proteomes" id="UP000800036">
    <property type="component" value="Unassembled WGS sequence"/>
</dbReference>
<protein>
    <submittedName>
        <fullName evidence="1">Uncharacterized protein</fullName>
    </submittedName>
</protein>
<gene>
    <name evidence="1" type="ORF">BU23DRAFT_304908</name>
</gene>
<evidence type="ECO:0000313" key="2">
    <source>
        <dbReference type="Proteomes" id="UP000800036"/>
    </source>
</evidence>
<accession>A0A6A5UQW0</accession>
<evidence type="ECO:0000313" key="1">
    <source>
        <dbReference type="EMBL" id="KAF1967034.1"/>
    </source>
</evidence>
<name>A0A6A5UQW0_9PLEO</name>